<evidence type="ECO:0000256" key="1">
    <source>
        <dbReference type="PROSITE-ProRule" id="PRU00168"/>
    </source>
</evidence>
<reference evidence="7" key="1">
    <citation type="submission" date="2019-12" db="UniProtKB">
        <authorList>
            <consortium name="WormBaseParasite"/>
        </authorList>
    </citation>
    <scope>IDENTIFICATION</scope>
</reference>
<evidence type="ECO:0000259" key="5">
    <source>
        <dbReference type="PROSITE" id="PS50009"/>
    </source>
</evidence>
<name>A0A5S6R3L1_TRIMR</name>
<feature type="domain" description="Ras-GEF" evidence="5">
    <location>
        <begin position="431"/>
        <end position="672"/>
    </location>
</feature>
<dbReference type="SUPFAM" id="SSF48366">
    <property type="entry name" value="Ras GEF"/>
    <property type="match status" value="1"/>
</dbReference>
<dbReference type="STRING" id="70415.A0A5S6R3L1"/>
<dbReference type="InterPro" id="IPR036860">
    <property type="entry name" value="SH2_dom_sf"/>
</dbReference>
<dbReference type="AlphaFoldDB" id="A0A5S6R3L1"/>
<dbReference type="GO" id="GO:0005085">
    <property type="term" value="F:guanyl-nucleotide exchange factor activity"/>
    <property type="evidence" value="ECO:0007669"/>
    <property type="project" value="UniProtKB-KW"/>
</dbReference>
<dbReference type="GO" id="GO:0007264">
    <property type="term" value="P:small GTPase-mediated signal transduction"/>
    <property type="evidence" value="ECO:0007669"/>
    <property type="project" value="InterPro"/>
</dbReference>
<dbReference type="Pfam" id="PF00017">
    <property type="entry name" value="SH2"/>
    <property type="match status" value="1"/>
</dbReference>
<dbReference type="InterPro" id="IPR051853">
    <property type="entry name" value="SH2-Ras-GEF_adapter"/>
</dbReference>
<dbReference type="Pfam" id="PF00617">
    <property type="entry name" value="RasGEF"/>
    <property type="match status" value="1"/>
</dbReference>
<dbReference type="SUPFAM" id="SSF55550">
    <property type="entry name" value="SH2 domain"/>
    <property type="match status" value="1"/>
</dbReference>
<proteinExistence type="predicted"/>
<feature type="compositionally biased region" description="Polar residues" evidence="3">
    <location>
        <begin position="46"/>
        <end position="57"/>
    </location>
</feature>
<evidence type="ECO:0000256" key="2">
    <source>
        <dbReference type="PROSITE-ProRule" id="PRU00191"/>
    </source>
</evidence>
<evidence type="ECO:0000259" key="4">
    <source>
        <dbReference type="PROSITE" id="PS50001"/>
    </source>
</evidence>
<dbReference type="Gene3D" id="3.30.505.10">
    <property type="entry name" value="SH2 domain"/>
    <property type="match status" value="1"/>
</dbReference>
<dbReference type="PROSITE" id="PS50001">
    <property type="entry name" value="SH2"/>
    <property type="match status" value="1"/>
</dbReference>
<dbReference type="PROSITE" id="PS50009">
    <property type="entry name" value="RASGEF_CAT"/>
    <property type="match status" value="1"/>
</dbReference>
<dbReference type="FunFam" id="3.30.505.10:FF:000013">
    <property type="entry name" value="SH2 domain-containing protein 3C isoform X1"/>
    <property type="match status" value="1"/>
</dbReference>
<dbReference type="PANTHER" id="PTHR14247">
    <property type="entry name" value="BREAST CANCER ANTI-ESTROGEN RESISTANCE PROTEIN 3 HOMOLOG-LIKE PROTEIN"/>
    <property type="match status" value="1"/>
</dbReference>
<dbReference type="WBParaSite" id="TMUE_3000014013.1">
    <property type="protein sequence ID" value="TMUE_3000014013.1"/>
    <property type="gene ID" value="WBGene00290980"/>
</dbReference>
<feature type="domain" description="SH2" evidence="4">
    <location>
        <begin position="86"/>
        <end position="185"/>
    </location>
</feature>
<dbReference type="SMART" id="SM00252">
    <property type="entry name" value="SH2"/>
    <property type="match status" value="1"/>
</dbReference>
<feature type="region of interest" description="Disordered" evidence="3">
    <location>
        <begin position="32"/>
        <end position="70"/>
    </location>
</feature>
<dbReference type="PANTHER" id="PTHR14247:SF8">
    <property type="entry name" value="RAS-GEF DOMAIN-CONTAINING PROTEIN"/>
    <property type="match status" value="1"/>
</dbReference>
<sequence length="715" mass="80072">MLEVGLKGADFRPLSTAAAAFAEKYERVPSTSSIFSQQEELHGPSTGRTARQGQNPYQDAPQRRRPLPNFISRRTTMPERIEDNYWYHGSIERSRAEALVLYSGHFLVRDSCTRNDEYVITCNWQGCPTHFPIVRSSIQPNTIYERVVYKVDDETFDSVPALIRFYVGNRKPLTRSTHCVISCPVNRQPGSSVTKANKFGAEKSFSRDSGIYQLASGCGAKSKAITELSSYMKNRPLPKLPCRVAASLDRAKCSSETVLTKMGKCSALTASERDLAQRRISHEPTNAPPPKPTVAPSMRHDGMLVVRSTGGQFEELPAEDLDDYHEYCDIDYEDLSVTPVSDGPQGTPMGCVSPQLPTRKQQIERDSACDVDMSIYDQPTSSKLVDIETIKIRLCSRINVKAHKSSRLPEDVKPMDCRVWPSLRRELLEAKASDLAACITSADRHLLTSNATTTSHPLIPSNLSLLLLPQGEPMRRDLKEKAACLKHFVQMSILSGDALSDRIDLMTKWIEVADQLRNKLGNLFSFGSVMAALGSRQLASLSSHWFRLRSEHTHVAVLYESRLRSLYVRKRDSAGTEALVPSIPDLWTVLRFFDADPRNGDALNDLTDPGDEFYGLEALWDELVATRQWQYERNILGACPSPLRVDNEHTSGKDAPSGLNELFETEFLIKALWGAKASLVQSQQRYAKLDDLLSLLAERRERELTDQSNLAGRSK</sequence>
<dbReference type="Gene3D" id="1.10.840.10">
    <property type="entry name" value="Ras guanine-nucleotide exchange factors catalytic domain"/>
    <property type="match status" value="1"/>
</dbReference>
<dbReference type="InterPro" id="IPR001895">
    <property type="entry name" value="RASGEF_cat_dom"/>
</dbReference>
<dbReference type="InterPro" id="IPR023578">
    <property type="entry name" value="Ras_GEF_dom_sf"/>
</dbReference>
<dbReference type="InterPro" id="IPR000980">
    <property type="entry name" value="SH2"/>
</dbReference>
<keyword evidence="1" id="KW-0344">Guanine-nucleotide releasing factor</keyword>
<keyword evidence="6" id="KW-1185">Reference proteome</keyword>
<evidence type="ECO:0000313" key="6">
    <source>
        <dbReference type="Proteomes" id="UP000046395"/>
    </source>
</evidence>
<organism evidence="6 7">
    <name type="scientific">Trichuris muris</name>
    <name type="common">Mouse whipworm</name>
    <dbReference type="NCBI Taxonomy" id="70415"/>
    <lineage>
        <taxon>Eukaryota</taxon>
        <taxon>Metazoa</taxon>
        <taxon>Ecdysozoa</taxon>
        <taxon>Nematoda</taxon>
        <taxon>Enoplea</taxon>
        <taxon>Dorylaimia</taxon>
        <taxon>Trichinellida</taxon>
        <taxon>Trichuridae</taxon>
        <taxon>Trichuris</taxon>
    </lineage>
</organism>
<evidence type="ECO:0000256" key="3">
    <source>
        <dbReference type="SAM" id="MobiDB-lite"/>
    </source>
</evidence>
<dbReference type="SMART" id="SM00147">
    <property type="entry name" value="RasGEF"/>
    <property type="match status" value="1"/>
</dbReference>
<accession>A0A5S6R3L1</accession>
<protein>
    <submittedName>
        <fullName evidence="7">SH2 domain-containing protein</fullName>
    </submittedName>
</protein>
<keyword evidence="2" id="KW-0727">SH2 domain</keyword>
<evidence type="ECO:0000313" key="7">
    <source>
        <dbReference type="WBParaSite" id="TMUE_3000014013.1"/>
    </source>
</evidence>
<dbReference type="Proteomes" id="UP000046395">
    <property type="component" value="Unassembled WGS sequence"/>
</dbReference>
<dbReference type="InterPro" id="IPR036964">
    <property type="entry name" value="RASGEF_cat_dom_sf"/>
</dbReference>
<feature type="region of interest" description="Disordered" evidence="3">
    <location>
        <begin position="279"/>
        <end position="298"/>
    </location>
</feature>